<reference evidence="4 5" key="1">
    <citation type="submission" date="2016-11" db="EMBL/GenBank/DDBJ databases">
        <title>Complete genome sequence of Sulfitobacter sp. AM1-D1, a toxic bacteria associated with marine dinoflagellate Alexandrium minutum in East China Sea.</title>
        <authorList>
            <person name="Yang Q."/>
            <person name="Zhang X."/>
            <person name="Tian X."/>
        </authorList>
    </citation>
    <scope>NUCLEOTIDE SEQUENCE [LARGE SCALE GENOMIC DNA]</scope>
    <source>
        <strain evidence="4 5">AM1-D1</strain>
    </source>
</reference>
<dbReference type="PANTHER" id="PTHR43861:SF1">
    <property type="entry name" value="TRANS-ACONITATE 2-METHYLTRANSFERASE"/>
    <property type="match status" value="1"/>
</dbReference>
<dbReference type="Pfam" id="PF13649">
    <property type="entry name" value="Methyltransf_25"/>
    <property type="match status" value="1"/>
</dbReference>
<dbReference type="EMBL" id="CP018076">
    <property type="protein sequence ID" value="APE45415.1"/>
    <property type="molecule type" value="Genomic_DNA"/>
</dbReference>
<dbReference type="InterPro" id="IPR029063">
    <property type="entry name" value="SAM-dependent_MTases_sf"/>
</dbReference>
<evidence type="ECO:0000313" key="5">
    <source>
        <dbReference type="Proteomes" id="UP000181897"/>
    </source>
</evidence>
<sequence>MTAFFQLHRDLPREGPGEAADVAWAADRAGVADTARIVDVACGPGGDIAALLEAAPRGHVTALDLTAHFVDAARARWLDDPRVTLLRADMASIRNEYDFIWCAGAIYFIGITEALTAWRKALRPGGIVAFSEACWFTDTPSDRAVAHWRQYPAMTDADGIAARISAAGFETVASRRLSGAAWETYFGPIDARIAALRPGADVALAAVLDEAEEEAACWRAHSDEYGYLLSVVRPASRSGAGKG</sequence>
<accession>A0A1J0WM54</accession>
<dbReference type="GO" id="GO:0032259">
    <property type="term" value="P:methylation"/>
    <property type="evidence" value="ECO:0007669"/>
    <property type="project" value="UniProtKB-KW"/>
</dbReference>
<organism evidence="4 5">
    <name type="scientific">Sulfitobacter alexandrii</name>
    <dbReference type="NCBI Taxonomy" id="1917485"/>
    <lineage>
        <taxon>Bacteria</taxon>
        <taxon>Pseudomonadati</taxon>
        <taxon>Pseudomonadota</taxon>
        <taxon>Alphaproteobacteria</taxon>
        <taxon>Rhodobacterales</taxon>
        <taxon>Roseobacteraceae</taxon>
        <taxon>Sulfitobacter</taxon>
    </lineage>
</organism>
<dbReference type="PANTHER" id="PTHR43861">
    <property type="entry name" value="TRANS-ACONITATE 2-METHYLTRANSFERASE-RELATED"/>
    <property type="match status" value="1"/>
</dbReference>
<proteinExistence type="predicted"/>
<dbReference type="Proteomes" id="UP000181897">
    <property type="component" value="Chromosome"/>
</dbReference>
<dbReference type="CDD" id="cd02440">
    <property type="entry name" value="AdoMet_MTases"/>
    <property type="match status" value="1"/>
</dbReference>
<dbReference type="OrthoDB" id="9808480at2"/>
<dbReference type="KEGG" id="suam:BOO69_10305"/>
<keyword evidence="1 4" id="KW-0489">Methyltransferase</keyword>
<keyword evidence="5" id="KW-1185">Reference proteome</keyword>
<dbReference type="STRING" id="1917485.BOO69_10305"/>
<evidence type="ECO:0000313" key="4">
    <source>
        <dbReference type="EMBL" id="APE45415.1"/>
    </source>
</evidence>
<dbReference type="GO" id="GO:0008168">
    <property type="term" value="F:methyltransferase activity"/>
    <property type="evidence" value="ECO:0007669"/>
    <property type="project" value="UniProtKB-KW"/>
</dbReference>
<evidence type="ECO:0000259" key="3">
    <source>
        <dbReference type="Pfam" id="PF13649"/>
    </source>
</evidence>
<dbReference type="InterPro" id="IPR041698">
    <property type="entry name" value="Methyltransf_25"/>
</dbReference>
<dbReference type="Gene3D" id="3.40.50.150">
    <property type="entry name" value="Vaccinia Virus protein VP39"/>
    <property type="match status" value="1"/>
</dbReference>
<keyword evidence="2 4" id="KW-0808">Transferase</keyword>
<dbReference type="SUPFAM" id="SSF53335">
    <property type="entry name" value="S-adenosyl-L-methionine-dependent methyltransferases"/>
    <property type="match status" value="1"/>
</dbReference>
<feature type="domain" description="Methyltransferase" evidence="3">
    <location>
        <begin position="37"/>
        <end position="126"/>
    </location>
</feature>
<protein>
    <submittedName>
        <fullName evidence="4">Methyltransferase type 12</fullName>
    </submittedName>
</protein>
<dbReference type="AlphaFoldDB" id="A0A1J0WM54"/>
<evidence type="ECO:0000256" key="2">
    <source>
        <dbReference type="ARBA" id="ARBA00022679"/>
    </source>
</evidence>
<evidence type="ECO:0000256" key="1">
    <source>
        <dbReference type="ARBA" id="ARBA00022603"/>
    </source>
</evidence>
<gene>
    <name evidence="4" type="ORF">BOO69_10305</name>
</gene>
<name>A0A1J0WM54_9RHOB</name>